<organism evidence="1 2">
    <name type="scientific">Bombilactobacillus folatiphilus</name>
    <dbReference type="NCBI Taxonomy" id="2923362"/>
    <lineage>
        <taxon>Bacteria</taxon>
        <taxon>Bacillati</taxon>
        <taxon>Bacillota</taxon>
        <taxon>Bacilli</taxon>
        <taxon>Lactobacillales</taxon>
        <taxon>Lactobacillaceae</taxon>
        <taxon>Bombilactobacillus</taxon>
    </lineage>
</organism>
<dbReference type="RefSeq" id="WP_249515025.1">
    <property type="nucleotide sequence ID" value="NZ_CP093366.1"/>
</dbReference>
<reference evidence="1" key="1">
    <citation type="journal article" date="2022" name="Int. J. Syst. Evol. Microbiol.">
        <title>Apilactobacillus apisilvae sp. nov., Nicolia spurrieriana gen. nov. sp. nov., Bombilactobacillus folatiphilus sp. nov. and Bombilactobacillus thymidiniphilus sp. nov., four new lactic acid bacterial isolates from stingless bees Tetragonula carbonaria and Austroplebeia australis.</title>
        <authorList>
            <person name="Oliphant S.A."/>
            <person name="Watson-Haigh N.S."/>
            <person name="Sumby K.M."/>
            <person name="Gardner J."/>
            <person name="Groom S."/>
            <person name="Jiranek V."/>
        </authorList>
    </citation>
    <scope>NUCLEOTIDE SEQUENCE</scope>
    <source>
        <strain evidence="1">SG4_D2</strain>
    </source>
</reference>
<dbReference type="Proteomes" id="UP000831495">
    <property type="component" value="Chromosome"/>
</dbReference>
<evidence type="ECO:0000313" key="1">
    <source>
        <dbReference type="EMBL" id="UQS82747.1"/>
    </source>
</evidence>
<sequence>MKDNTEANYQKLLDNAKKYLVNKAYDLAAQAFEEAYQLKPSFDLHQKIVQTWHRAHQDQIAWQLVQDKLDQYLTSLTSIALVLDIIMALHDFIGAQQLIQQNVSVLENKQSEFQTLVMKNQYHYQLNHLEDVKKLKRQILTILTYSLTKQSELIWGLHCLSLTDFKQCCQSLLDNPYLHPLLKASVTEDLVKLNLRQRWTINFFGELREFVPGRQRLIYQSKSLSVMQNLLVEKFSDGTNNNLDFCQKEMNLYAAMLYPFTDQIITEPDLWFQLIMERLNFEKSSQSLENQPKAVKVNKWLDELENLLSLFN</sequence>
<evidence type="ECO:0008006" key="3">
    <source>
        <dbReference type="Google" id="ProtNLM"/>
    </source>
</evidence>
<name>A0ABY4PAW9_9LACO</name>
<proteinExistence type="predicted"/>
<accession>A0ABY4PAW9</accession>
<dbReference type="EMBL" id="CP093366">
    <property type="protein sequence ID" value="UQS82747.1"/>
    <property type="molecule type" value="Genomic_DNA"/>
</dbReference>
<keyword evidence="2" id="KW-1185">Reference proteome</keyword>
<protein>
    <recommendedName>
        <fullName evidence="3">TPR repeat-containing protein</fullName>
    </recommendedName>
</protein>
<gene>
    <name evidence="1" type="ORF">MOO45_03645</name>
</gene>
<evidence type="ECO:0000313" key="2">
    <source>
        <dbReference type="Proteomes" id="UP000831495"/>
    </source>
</evidence>